<evidence type="ECO:0000256" key="12">
    <source>
        <dbReference type="ARBA" id="ARBA00022989"/>
    </source>
</evidence>
<comment type="subcellular location">
    <subcellularLocation>
        <location evidence="1">Host endoplasmic reticulum lumen</location>
    </subcellularLocation>
    <subcellularLocation>
        <location evidence="2">Host endoplasmic reticulum membrane</location>
        <topology evidence="2">Single-pass membrane protein</topology>
    </subcellularLocation>
</comment>
<dbReference type="PROSITE" id="PS50507">
    <property type="entry name" value="RDRP_SSRNA_POS"/>
    <property type="match status" value="1"/>
</dbReference>
<keyword evidence="12 14" id="KW-1133">Transmembrane helix</keyword>
<gene>
    <name evidence="17" type="ORF">CawYV_s1gp1</name>
</gene>
<feature type="transmembrane region" description="Helical" evidence="14">
    <location>
        <begin position="513"/>
        <end position="534"/>
    </location>
</feature>
<dbReference type="GO" id="GO:0044167">
    <property type="term" value="C:host cell endoplasmic reticulum membrane"/>
    <property type="evidence" value="ECO:0007669"/>
    <property type="project" value="UniProtKB-SubCell"/>
</dbReference>
<sequence length="2213" mass="247890">MSFCCPVSSCGYATRRISRKEMREDGDRCLYAGCGALLVKASAMASPAPIAPAKSNVTLEVCQLYAGPQVEPRYLQIAQSADVKAAELAAKRQQIAALAKELALERAHEALLDANLLASRAFVARQEKKAVAAATKQARKLAFEKREAKRASRKAAAAVLEKRALIAQATRKRLVVLRRERAEKARKQELAADLAARRAAGATRKSALRRCLKKKAVRAAFAPAPLKERREPKLGSIFPFSASLFGEVRPTFVGTPFDPPSLLEGDILPPPPPFVGLGHPLAKMGSTIVELAPSLGEIFELGNPGSRASFYSAIERLSSASTFAEIFAFHRAVVNISQLFVTYPCVYTVGDFCGFWDGSADEIAFAIRRSKEVTATYALLLNGNPIVHSFLDSIKSMGHTIGQVVRHPRVALSTCANAISQAWHGTFEFILNKCHEIFFKIFAPHLATIHRAGEEIGKFWQRCKEWATNLWNKSHLALQALGTYAIWALMLTIMCGIVYLVETILISASAISTHGVLVSIFLSITMAAAGYTIFTMGRESAQLIRTMREAILMTVLPDDVTREVARSDPDVQHVHSLLDVAMAPVNFLETVASGLSLFSTSSITVLGKLGNSLEGIRKGYNCLTDFLSIFFEKMGGLWETCSGKRTSFFRDLTTTIKVNLTSWTQDARRLIEYHEMAGSLDKYEYEKVRTLIYQGEEIVDTANKSRASHTSNQFLRTVGALLTDLKEVRSKCARSLRFDGWRRQPFWVYIYGASQCGKSTLANYLAPNLLTHMGWDAHDVYSKDPTESYWSGYYQQKCLKMNDLSAVVPKNVTPLEQQLIPLISTEEKMVSAAEITGKGIQFLSEIAISSSNVDDAPTACEILDADAYKLRRKVLLQCRRAAVWQHDDKGNRTELIDAEGKMVSRPYDPSDALSCTEVRWLHPASNTPIPGPSGQWHMAHSTIPMIYEAMDAHFTQEDFKREAWVQKTNMHSRTGREVSTYLQSLVTALGSYKAIQKASETSSAGERKFLVAVDSKIYSIDSLGMATAESDDAYDNVEALESTTLLQYRLDFAKQVREHALLTNDGSFHSSMVRDLLEDMLVNDACVVSVDKLSRDTKQIHRDLWGELKLAERIFLRVSQKALNQFRDQPHMKAPIDGLFLQHMKSFLDSVVNNRQKILLFLAGILLVGVSAYSFFALLRTFLSGSIGFGSALALKNQLDTHSSVAASGSIVQSFSSRNIPIVWAKSARYANVHSSLEEQTTFNLFDDGLAHLLVRLQGTSGQSETAILFGPRAIALCCHQIRCFPDGDRVLVNYLDKNRVARNFPITWHWNNVLEQDDTEVCVYRDDQLTPLPVYPDSLYLRADTKLPTALNINGVSIKKRKFFEDSSLTPDERLLEPDSSILRTWSNVAALSTTKQTISNPAPGVAYSRDLNRYLTSSYAAGVHDSGGLISIMHQGQRKVVGLHVAGIRSGHLFKSTISFLPHGNYADVHSTDEFFKPEFVARTNGFDKIGFIEDPGKAPHISTSSQLGRVPKNFEIPLPVYDEDEEENFLDCGETFEIKEPAILSKKDSRLEDPDNFRPLQDGMMKFANPMKVMDETILVDVCEDIYISWYDSLPTKTAADGSTSKIFLEKVDLDVALNGVTGDAYMEAMKLDTSEGYPHCVRRAPGESGKRRFVDIDDDFHVTLKEGTDVYDNYQKLKSTVSTRVPTLNCVECLKDECLKKRKVATPRLFDVMPFEHNILLREYFLSFSSFIQANRINLPACIGTNVYSREWTTLYDRLAEYSDTGLNCDYSKFDGYISHQVYSWMVATINRLFRDGEEANSARRNLMLMFIGRRSIAERQVYMVRGGMPSGCAFTALINSLFNEILIRYVFRKVVPRPSCNYFNKYVRLMVYGDDNLITIKEEIIPYFDGPVIKEEMAELGITITDGTDKSSPTLQRKPLKSLEFLKRGFRKQPSGVIVAPLDKTSMYTRLYYSTAGIDGVYSLDILRDNVKSFLEEIVLHPNHTREFNRVRDFYLNKCPHWANYLPTYNAAIDFHYRQQTTMSPYQTQRIFETRPNGGEYKMMAGQDKEQGIIHVTDRLAIIGMKTEIPTDRPGFVVALDAGVRACERGVVYPVETSDGNGRLPTQRWVDSFSSFKKRALLHEAYGEGCTIYFRSPMPRYLSWCALGGFARSLGIDRSSIIALFEEYKPRNAGDIAPLLASKEYKRHVSRPIFSFGKIHQQLADAKS</sequence>
<keyword evidence="6 14" id="KW-0812">Transmembrane</keyword>
<dbReference type="PROSITE" id="PS51218">
    <property type="entry name" value="SF3_HELICASE_2"/>
    <property type="match status" value="1"/>
</dbReference>
<evidence type="ECO:0000256" key="13">
    <source>
        <dbReference type="ARBA" id="ARBA00031919"/>
    </source>
</evidence>
<dbReference type="SUPFAM" id="SSF56672">
    <property type="entry name" value="DNA/RNA polymerases"/>
    <property type="match status" value="1"/>
</dbReference>
<dbReference type="InterPro" id="IPR001205">
    <property type="entry name" value="RNA-dir_pol_C"/>
</dbReference>
<dbReference type="Pfam" id="PF00910">
    <property type="entry name" value="RNA_helicase"/>
    <property type="match status" value="1"/>
</dbReference>
<dbReference type="GO" id="GO:0039694">
    <property type="term" value="P:viral RNA genome replication"/>
    <property type="evidence" value="ECO:0007669"/>
    <property type="project" value="InterPro"/>
</dbReference>
<evidence type="ECO:0000313" key="17">
    <source>
        <dbReference type="EMBL" id="QBH90901.1"/>
    </source>
</evidence>
<evidence type="ECO:0000256" key="10">
    <source>
        <dbReference type="ARBA" id="ARBA00022840"/>
    </source>
</evidence>
<proteinExistence type="predicted"/>
<keyword evidence="8" id="KW-0547">Nucleotide-binding</keyword>
<keyword evidence="7" id="KW-0548">Nucleotidyltransferase</keyword>
<evidence type="ECO:0000259" key="15">
    <source>
        <dbReference type="PROSITE" id="PS50507"/>
    </source>
</evidence>
<evidence type="ECO:0000256" key="7">
    <source>
        <dbReference type="ARBA" id="ARBA00022695"/>
    </source>
</evidence>
<dbReference type="Proteomes" id="UP001055294">
    <property type="component" value="Genome"/>
</dbReference>
<evidence type="ECO:0000256" key="3">
    <source>
        <dbReference type="ARBA" id="ARBA00020936"/>
    </source>
</evidence>
<keyword evidence="10" id="KW-0067">ATP-binding</keyword>
<dbReference type="GO" id="GO:0006351">
    <property type="term" value="P:DNA-templated transcription"/>
    <property type="evidence" value="ECO:0007669"/>
    <property type="project" value="InterPro"/>
</dbReference>
<keyword evidence="18" id="KW-1185">Reference proteome</keyword>
<evidence type="ECO:0000256" key="8">
    <source>
        <dbReference type="ARBA" id="ARBA00022741"/>
    </source>
</evidence>
<keyword evidence="5" id="KW-0808">Transferase</keyword>
<dbReference type="InterPro" id="IPR043128">
    <property type="entry name" value="Rev_trsase/Diguanyl_cyclase"/>
</dbReference>
<keyword evidence="9" id="KW-0378">Hydrolase</keyword>
<name>A0A481U7I7_9SECO</name>
<dbReference type="GO" id="GO:0044166">
    <property type="term" value="C:host cell endoplasmic reticulum lumen"/>
    <property type="evidence" value="ECO:0007669"/>
    <property type="project" value="UniProtKB-SubCell"/>
</dbReference>
<dbReference type="GO" id="GO:0005524">
    <property type="term" value="F:ATP binding"/>
    <property type="evidence" value="ECO:0007669"/>
    <property type="project" value="UniProtKB-KW"/>
</dbReference>
<feature type="domain" description="RdRp catalytic" evidence="15">
    <location>
        <begin position="1768"/>
        <end position="1893"/>
    </location>
</feature>
<feature type="transmembrane region" description="Helical" evidence="14">
    <location>
        <begin position="481"/>
        <end position="501"/>
    </location>
</feature>
<keyword evidence="4" id="KW-0696">RNA-directed RNA polymerase</keyword>
<dbReference type="Pfam" id="PF00680">
    <property type="entry name" value="RdRP_1"/>
    <property type="match status" value="1"/>
</dbReference>
<dbReference type="GO" id="GO:0003723">
    <property type="term" value="F:RNA binding"/>
    <property type="evidence" value="ECO:0007669"/>
    <property type="project" value="InterPro"/>
</dbReference>
<dbReference type="EMBL" id="MK492273">
    <property type="protein sequence ID" value="QBH90901.1"/>
    <property type="molecule type" value="Genomic_RNA"/>
</dbReference>
<evidence type="ECO:0000259" key="16">
    <source>
        <dbReference type="PROSITE" id="PS51218"/>
    </source>
</evidence>
<evidence type="ECO:0000256" key="1">
    <source>
        <dbReference type="ARBA" id="ARBA00004149"/>
    </source>
</evidence>
<dbReference type="CDD" id="cd23196">
    <property type="entry name" value="Secoviridae_RdRp"/>
    <property type="match status" value="1"/>
</dbReference>
<evidence type="ECO:0000256" key="9">
    <source>
        <dbReference type="ARBA" id="ARBA00022801"/>
    </source>
</evidence>
<dbReference type="GO" id="GO:0003968">
    <property type="term" value="F:RNA-directed RNA polymerase activity"/>
    <property type="evidence" value="ECO:0007669"/>
    <property type="project" value="UniProtKB-KW"/>
</dbReference>
<accession>A0A481U7I7</accession>
<dbReference type="InterPro" id="IPR007094">
    <property type="entry name" value="RNA-dir_pol_PSvirus"/>
</dbReference>
<dbReference type="InterPro" id="IPR043502">
    <property type="entry name" value="DNA/RNA_pol_sf"/>
</dbReference>
<evidence type="ECO:0000256" key="4">
    <source>
        <dbReference type="ARBA" id="ARBA00022484"/>
    </source>
</evidence>
<reference evidence="17" key="1">
    <citation type="submission" date="2019-02" db="EMBL/GenBank/DDBJ databases">
        <title>Caraway yellows virus, a novel nepovirus from Carum carvi.</title>
        <authorList>
            <person name="Gaafar Y.Z.A."/>
            <person name="Ziebell H."/>
        </authorList>
    </citation>
    <scope>NUCLEOTIDE SEQUENCE</scope>
    <source>
        <strain evidence="17">JKI 27894</strain>
    </source>
</reference>
<evidence type="ECO:0000313" key="18">
    <source>
        <dbReference type="Proteomes" id="UP001055294"/>
    </source>
</evidence>
<evidence type="ECO:0000256" key="6">
    <source>
        <dbReference type="ARBA" id="ARBA00022692"/>
    </source>
</evidence>
<evidence type="ECO:0000256" key="14">
    <source>
        <dbReference type="SAM" id="Phobius"/>
    </source>
</evidence>
<dbReference type="InterPro" id="IPR000605">
    <property type="entry name" value="Helicase_SF3_ssDNA/RNA_vir"/>
</dbReference>
<organism evidence="17 18">
    <name type="scientific">Caraway yellows virus</name>
    <dbReference type="NCBI Taxonomy" id="2530363"/>
    <lineage>
        <taxon>Viruses</taxon>
        <taxon>Riboviria</taxon>
        <taxon>Orthornavirae</taxon>
        <taxon>Pisuviricota</taxon>
        <taxon>Pisoniviricetes</taxon>
        <taxon>Picornavirales</taxon>
        <taxon>Secoviridae</taxon>
        <taxon>Comovirinae</taxon>
        <taxon>Nepovirus</taxon>
        <taxon>Nepovirus cari</taxon>
    </lineage>
</organism>
<keyword evidence="11" id="KW-0693">Viral RNA replication</keyword>
<keyword evidence="14" id="KW-0472">Membrane</keyword>
<protein>
    <recommendedName>
        <fullName evidence="3">RNA1 polyprotein</fullName>
    </recommendedName>
    <alternativeName>
        <fullName evidence="13">P1</fullName>
    </alternativeName>
</protein>
<feature type="domain" description="SF3 helicase" evidence="16">
    <location>
        <begin position="725"/>
        <end position="891"/>
    </location>
</feature>
<evidence type="ECO:0000256" key="2">
    <source>
        <dbReference type="ARBA" id="ARBA00004517"/>
    </source>
</evidence>
<dbReference type="GO" id="GO:0003724">
    <property type="term" value="F:RNA helicase activity"/>
    <property type="evidence" value="ECO:0007669"/>
    <property type="project" value="InterPro"/>
</dbReference>
<evidence type="ECO:0000256" key="5">
    <source>
        <dbReference type="ARBA" id="ARBA00022679"/>
    </source>
</evidence>
<evidence type="ECO:0000256" key="11">
    <source>
        <dbReference type="ARBA" id="ARBA00022953"/>
    </source>
</evidence>
<dbReference type="GO" id="GO:0016787">
    <property type="term" value="F:hydrolase activity"/>
    <property type="evidence" value="ECO:0007669"/>
    <property type="project" value="UniProtKB-KW"/>
</dbReference>
<dbReference type="Gene3D" id="3.30.70.270">
    <property type="match status" value="1"/>
</dbReference>
<dbReference type="InterPro" id="IPR014759">
    <property type="entry name" value="Helicase_SF3_ssRNA_vir"/>
</dbReference>